<gene>
    <name evidence="3" type="ORF">Gogos_004412</name>
</gene>
<comment type="caution">
    <text evidence="3">The sequence shown here is derived from an EMBL/GenBank/DDBJ whole genome shotgun (WGS) entry which is preliminary data.</text>
</comment>
<dbReference type="PANTHER" id="PTHR46033:SF8">
    <property type="entry name" value="PROTEIN MAINTENANCE OF MERISTEMS-LIKE"/>
    <property type="match status" value="1"/>
</dbReference>
<feature type="domain" description="Aminotransferase-like plant mobile" evidence="2">
    <location>
        <begin position="4"/>
        <end position="75"/>
    </location>
</feature>
<evidence type="ECO:0000313" key="4">
    <source>
        <dbReference type="Proteomes" id="UP000593579"/>
    </source>
</evidence>
<dbReference type="Proteomes" id="UP000593579">
    <property type="component" value="Unassembled WGS sequence"/>
</dbReference>
<name>A0A7J9CGC4_GOSGO</name>
<evidence type="ECO:0000259" key="2">
    <source>
        <dbReference type="Pfam" id="PF10536"/>
    </source>
</evidence>
<feature type="compositionally biased region" description="Acidic residues" evidence="1">
    <location>
        <begin position="276"/>
        <end position="290"/>
    </location>
</feature>
<proteinExistence type="predicted"/>
<organism evidence="3 4">
    <name type="scientific">Gossypium gossypioides</name>
    <name type="common">Mexican cotton</name>
    <name type="synonym">Selera gossypioides</name>
    <dbReference type="NCBI Taxonomy" id="34282"/>
    <lineage>
        <taxon>Eukaryota</taxon>
        <taxon>Viridiplantae</taxon>
        <taxon>Streptophyta</taxon>
        <taxon>Embryophyta</taxon>
        <taxon>Tracheophyta</taxon>
        <taxon>Spermatophyta</taxon>
        <taxon>Magnoliopsida</taxon>
        <taxon>eudicotyledons</taxon>
        <taxon>Gunneridae</taxon>
        <taxon>Pentapetalae</taxon>
        <taxon>rosids</taxon>
        <taxon>malvids</taxon>
        <taxon>Malvales</taxon>
        <taxon>Malvaceae</taxon>
        <taxon>Malvoideae</taxon>
        <taxon>Gossypium</taxon>
    </lineage>
</organism>
<evidence type="ECO:0000313" key="3">
    <source>
        <dbReference type="EMBL" id="MBA0747501.1"/>
    </source>
</evidence>
<dbReference type="AlphaFoldDB" id="A0A7J9CGC4"/>
<protein>
    <recommendedName>
        <fullName evidence="2">Aminotransferase-like plant mobile domain-containing protein</fullName>
    </recommendedName>
</protein>
<accession>A0A7J9CGC4</accession>
<feature type="compositionally biased region" description="Acidic residues" evidence="1">
    <location>
        <begin position="310"/>
        <end position="325"/>
    </location>
</feature>
<reference evidence="3 4" key="1">
    <citation type="journal article" date="2019" name="Genome Biol. Evol.">
        <title>Insights into the evolution of the New World diploid cottons (Gossypium, subgenus Houzingenia) based on genome sequencing.</title>
        <authorList>
            <person name="Grover C.E."/>
            <person name="Arick M.A. 2nd"/>
            <person name="Thrash A."/>
            <person name="Conover J.L."/>
            <person name="Sanders W.S."/>
            <person name="Peterson D.G."/>
            <person name="Frelichowski J.E."/>
            <person name="Scheffler J.A."/>
            <person name="Scheffler B.E."/>
            <person name="Wendel J.F."/>
        </authorList>
    </citation>
    <scope>NUCLEOTIDE SEQUENCE [LARGE SCALE GENOMIC DNA]</scope>
    <source>
        <strain evidence="3">5</strain>
        <tissue evidence="3">Leaf</tissue>
    </source>
</reference>
<evidence type="ECO:0000256" key="1">
    <source>
        <dbReference type="SAM" id="MobiDB-lite"/>
    </source>
</evidence>
<dbReference type="OrthoDB" id="1937804at2759"/>
<sequence length="325" mass="36536">MGCKLDPTLISVLVEKWRLETHTFHLLCDECTFTLDDVALQFDLPVDGPVVIGSMVVPDKEDLCKVFGGKVSKSLKVEPWAELCGTTKAARRYSAVVRSTLESRYFYNEYIDNWDRRMGFLPIRKPFSSLDMAACLEYMPWFRVVGKPYLLSVEARSSSSAPTQQMPLMSAPHPAQHYAPHYAPLQHLASTPSSPAYYAPMLTLMPTLMSSSMPISMLASMPTYPGFATSYDYLSIVSQTLTALLFYRGGSSSQPPSRRMKDTRWEARMTLYSSTEEMDEDEDEDEDGSGDEGKDKGRDEDVYGGRGKAEEDEDDDHDQEEESTP</sequence>
<feature type="compositionally biased region" description="Basic and acidic residues" evidence="1">
    <location>
        <begin position="291"/>
        <end position="309"/>
    </location>
</feature>
<feature type="region of interest" description="Disordered" evidence="1">
    <location>
        <begin position="269"/>
        <end position="325"/>
    </location>
</feature>
<dbReference type="Pfam" id="PF10536">
    <property type="entry name" value="PMD"/>
    <property type="match status" value="1"/>
</dbReference>
<dbReference type="EMBL" id="JABEZY010000010">
    <property type="protein sequence ID" value="MBA0747501.1"/>
    <property type="molecule type" value="Genomic_DNA"/>
</dbReference>
<keyword evidence="4" id="KW-1185">Reference proteome</keyword>
<dbReference type="InterPro" id="IPR019557">
    <property type="entry name" value="AminoTfrase-like_pln_mobile"/>
</dbReference>
<dbReference type="InterPro" id="IPR044824">
    <property type="entry name" value="MAIN-like"/>
</dbReference>
<dbReference type="GO" id="GO:0010073">
    <property type="term" value="P:meristem maintenance"/>
    <property type="evidence" value="ECO:0007669"/>
    <property type="project" value="InterPro"/>
</dbReference>
<dbReference type="PANTHER" id="PTHR46033">
    <property type="entry name" value="PROTEIN MAIN-LIKE 2"/>
    <property type="match status" value="1"/>
</dbReference>